<evidence type="ECO:0000256" key="1">
    <source>
        <dbReference type="ARBA" id="ARBA00001933"/>
    </source>
</evidence>
<dbReference type="AlphaFoldDB" id="A0A3P5XDZ2"/>
<evidence type="ECO:0000256" key="6">
    <source>
        <dbReference type="ARBA" id="ARBA00022898"/>
    </source>
</evidence>
<dbReference type="Gene3D" id="3.40.640.10">
    <property type="entry name" value="Type I PLP-dependent aspartate aminotransferase-like (Major domain)"/>
    <property type="match status" value="1"/>
</dbReference>
<comment type="similarity">
    <text evidence="2">Belongs to the class-I pyridoxal-phosphate-dependent aminotransferase family.</text>
</comment>
<feature type="domain" description="Aminotransferase class I/classII large" evidence="8">
    <location>
        <begin position="52"/>
        <end position="391"/>
    </location>
</feature>
<dbReference type="GO" id="GO:0030170">
    <property type="term" value="F:pyridoxal phosphate binding"/>
    <property type="evidence" value="ECO:0007669"/>
    <property type="project" value="InterPro"/>
</dbReference>
<evidence type="ECO:0000256" key="4">
    <source>
        <dbReference type="ARBA" id="ARBA00022576"/>
    </source>
</evidence>
<reference evidence="9 10" key="1">
    <citation type="submission" date="2018-11" db="EMBL/GenBank/DDBJ databases">
        <authorList>
            <person name="Criscuolo A."/>
        </authorList>
    </citation>
    <scope>NUCLEOTIDE SEQUENCE [LARGE SCALE GENOMIC DNA]</scope>
    <source>
        <strain evidence="9">ACIP111625</strain>
    </source>
</reference>
<evidence type="ECO:0000259" key="8">
    <source>
        <dbReference type="Pfam" id="PF00155"/>
    </source>
</evidence>
<dbReference type="RefSeq" id="WP_124088183.1">
    <property type="nucleotide sequence ID" value="NZ_UXAW01000097.1"/>
</dbReference>
<dbReference type="PANTHER" id="PTHR46383:SF1">
    <property type="entry name" value="ASPARTATE AMINOTRANSFERASE"/>
    <property type="match status" value="1"/>
</dbReference>
<dbReference type="Proteomes" id="UP000277498">
    <property type="component" value="Unassembled WGS sequence"/>
</dbReference>
<dbReference type="Pfam" id="PF00155">
    <property type="entry name" value="Aminotran_1_2"/>
    <property type="match status" value="1"/>
</dbReference>
<dbReference type="EMBL" id="UXAW01000097">
    <property type="protein sequence ID" value="VDC32932.1"/>
    <property type="molecule type" value="Genomic_DNA"/>
</dbReference>
<dbReference type="InterPro" id="IPR050596">
    <property type="entry name" value="AspAT/PAT-like"/>
</dbReference>
<dbReference type="CDD" id="cd00609">
    <property type="entry name" value="AAT_like"/>
    <property type="match status" value="1"/>
</dbReference>
<dbReference type="InterPro" id="IPR004839">
    <property type="entry name" value="Aminotransferase_I/II_large"/>
</dbReference>
<evidence type="ECO:0000256" key="3">
    <source>
        <dbReference type="ARBA" id="ARBA00012753"/>
    </source>
</evidence>
<keyword evidence="5 9" id="KW-0808">Transferase</keyword>
<dbReference type="OrthoDB" id="9766084at2"/>
<dbReference type="InterPro" id="IPR015421">
    <property type="entry name" value="PyrdxlP-dep_Trfase_major"/>
</dbReference>
<dbReference type="PANTHER" id="PTHR46383">
    <property type="entry name" value="ASPARTATE AMINOTRANSFERASE"/>
    <property type="match status" value="1"/>
</dbReference>
<evidence type="ECO:0000256" key="7">
    <source>
        <dbReference type="ARBA" id="ARBA00049185"/>
    </source>
</evidence>
<evidence type="ECO:0000313" key="10">
    <source>
        <dbReference type="Proteomes" id="UP000277498"/>
    </source>
</evidence>
<keyword evidence="6" id="KW-0663">Pyridoxal phosphate</keyword>
<keyword evidence="4 9" id="KW-0032">Aminotransferase</keyword>
<gene>
    <name evidence="9" type="primary">aspC_1</name>
    <name evidence="9" type="ORF">XINFAN_03483</name>
</gene>
<dbReference type="NCBIfam" id="NF005732">
    <property type="entry name" value="PRK07550.1"/>
    <property type="match status" value="1"/>
</dbReference>
<protein>
    <recommendedName>
        <fullName evidence="3">aspartate transaminase</fullName>
        <ecNumber evidence="3">2.6.1.1</ecNumber>
    </recommendedName>
</protein>
<organism evidence="9 10">
    <name type="scientific">Pseudogemmobacter humi</name>
    <dbReference type="NCBI Taxonomy" id="2483812"/>
    <lineage>
        <taxon>Bacteria</taxon>
        <taxon>Pseudomonadati</taxon>
        <taxon>Pseudomonadota</taxon>
        <taxon>Alphaproteobacteria</taxon>
        <taxon>Rhodobacterales</taxon>
        <taxon>Paracoccaceae</taxon>
        <taxon>Pseudogemmobacter</taxon>
    </lineage>
</organism>
<dbReference type="SUPFAM" id="SSF53383">
    <property type="entry name" value="PLP-dependent transferases"/>
    <property type="match status" value="1"/>
</dbReference>
<accession>A0A3P5XDZ2</accession>
<name>A0A3P5XDZ2_9RHOB</name>
<keyword evidence="10" id="KW-1185">Reference proteome</keyword>
<dbReference type="GO" id="GO:0004069">
    <property type="term" value="F:L-aspartate:2-oxoglutarate aminotransferase activity"/>
    <property type="evidence" value="ECO:0007669"/>
    <property type="project" value="UniProtKB-EC"/>
</dbReference>
<dbReference type="EC" id="2.6.1.1" evidence="3"/>
<comment type="cofactor">
    <cofactor evidence="1">
        <name>pyridoxal 5'-phosphate</name>
        <dbReference type="ChEBI" id="CHEBI:597326"/>
    </cofactor>
</comment>
<dbReference type="InterPro" id="IPR015424">
    <property type="entry name" value="PyrdxlP-dep_Trfase"/>
</dbReference>
<evidence type="ECO:0000256" key="2">
    <source>
        <dbReference type="ARBA" id="ARBA00007441"/>
    </source>
</evidence>
<dbReference type="GO" id="GO:0006520">
    <property type="term" value="P:amino acid metabolic process"/>
    <property type="evidence" value="ECO:0007669"/>
    <property type="project" value="InterPro"/>
</dbReference>
<sequence length="397" mass="43056">MTLPLNPNLAATELPPVMEARRWTEGVTFPPDRPLINVSQAAPVEIPPLGLREAIAEAAINDPDAHLYGPVLGLPALRAEIARQFSAAYSGAIAPGQVAITQGCNQAFCAVMATLAAPGDEVILPVPWYFNHKMWLDMAGCTTRALDTGASLIPDAGAARALIGPKTRAIVLVTPNNPGGVEYPPETLAAFRDLAREHGIALVIDETYRDFDSRHSALTGGRPHDLFLDPDWADTVIQLYSFSKAYRMTGHRVGSVTASEKLLAEMEKFLDTVAICPGQLGQIGALWGMRNLTQWVAGERDEILRRREAMIAGFGALTGWKLLGCGAYFAYVEHPFDIASDALCQRLVRDCGILMLPGTFFCPEGSDAGRRQIRIAFANIGTEGIAEMFARLRDFRP</sequence>
<comment type="catalytic activity">
    <reaction evidence="7">
        <text>L-aspartate + 2-oxoglutarate = oxaloacetate + L-glutamate</text>
        <dbReference type="Rhea" id="RHEA:21824"/>
        <dbReference type="ChEBI" id="CHEBI:16452"/>
        <dbReference type="ChEBI" id="CHEBI:16810"/>
        <dbReference type="ChEBI" id="CHEBI:29985"/>
        <dbReference type="ChEBI" id="CHEBI:29991"/>
        <dbReference type="EC" id="2.6.1.1"/>
    </reaction>
</comment>
<evidence type="ECO:0000313" key="9">
    <source>
        <dbReference type="EMBL" id="VDC32932.1"/>
    </source>
</evidence>
<proteinExistence type="inferred from homology"/>
<evidence type="ECO:0000256" key="5">
    <source>
        <dbReference type="ARBA" id="ARBA00022679"/>
    </source>
</evidence>